<dbReference type="AlphaFoldDB" id="A0A841TQ26"/>
<gene>
    <name evidence="3" type="ORF">H7B90_03280</name>
</gene>
<accession>A0A841TQ26</accession>
<feature type="transmembrane region" description="Helical" evidence="2">
    <location>
        <begin position="92"/>
        <end position="111"/>
    </location>
</feature>
<dbReference type="Pfam" id="PF03419">
    <property type="entry name" value="Peptidase_U4"/>
    <property type="match status" value="1"/>
</dbReference>
<dbReference type="EMBL" id="JACJVR010000010">
    <property type="protein sequence ID" value="MBB6690416.1"/>
    <property type="molecule type" value="Genomic_DNA"/>
</dbReference>
<dbReference type="GO" id="GO:0030436">
    <property type="term" value="P:asexual sporulation"/>
    <property type="evidence" value="ECO:0007669"/>
    <property type="project" value="InterPro"/>
</dbReference>
<evidence type="ECO:0000256" key="1">
    <source>
        <dbReference type="PIRSR" id="PIRSR018571-1"/>
    </source>
</evidence>
<keyword evidence="2" id="KW-1133">Transmembrane helix</keyword>
<protein>
    <submittedName>
        <fullName evidence="3">Sigma-E processing peptidase SpoIIGA</fullName>
    </submittedName>
</protein>
<dbReference type="InterPro" id="IPR005081">
    <property type="entry name" value="SpoIIGA"/>
</dbReference>
<dbReference type="GO" id="GO:0004190">
    <property type="term" value="F:aspartic-type endopeptidase activity"/>
    <property type="evidence" value="ECO:0007669"/>
    <property type="project" value="InterPro"/>
</dbReference>
<proteinExistence type="predicted"/>
<sequence length="320" mass="34375">MTVYVDLVFLTNLAVDGTVLLTTAKARRLRPRRRRIALSAGLGAVYAAAMFMASVPYLYSFGAKVLVSAAMVLCAFGYGGPVRFLRLFATFYLVNFATLGGVLGIAFLLRQSGDPWGGMTFTPDGGLLLDWRLQLGLFAASFALSVWLFRSASSSAERTSRLDALVVDVTVTVQGESWTCRGLVDTGNRLYDPLTRVPVLILEASVWKDRLPAGWADRLRGEPADKLIAELGGNGDDGYAWGDRLRLVPYRGVNGNTKLLLAVKPDSVHIGRGGSEARAYNRVLIGLDGGSLSPDGSYRAIVHPDLGMSDSADAIPSQPA</sequence>
<feature type="active site" evidence="1">
    <location>
        <position position="185"/>
    </location>
</feature>
<dbReference type="GO" id="GO:0006508">
    <property type="term" value="P:proteolysis"/>
    <property type="evidence" value="ECO:0007669"/>
    <property type="project" value="InterPro"/>
</dbReference>
<evidence type="ECO:0000313" key="4">
    <source>
        <dbReference type="Proteomes" id="UP000553776"/>
    </source>
</evidence>
<organism evidence="3 4">
    <name type="scientific">Cohnella xylanilytica</name>
    <dbReference type="NCBI Taxonomy" id="557555"/>
    <lineage>
        <taxon>Bacteria</taxon>
        <taxon>Bacillati</taxon>
        <taxon>Bacillota</taxon>
        <taxon>Bacilli</taxon>
        <taxon>Bacillales</taxon>
        <taxon>Paenibacillaceae</taxon>
        <taxon>Cohnella</taxon>
    </lineage>
</organism>
<keyword evidence="2" id="KW-0472">Membrane</keyword>
<evidence type="ECO:0000256" key="2">
    <source>
        <dbReference type="SAM" id="Phobius"/>
    </source>
</evidence>
<feature type="transmembrane region" description="Helical" evidence="2">
    <location>
        <begin position="36"/>
        <end position="59"/>
    </location>
</feature>
<evidence type="ECO:0000313" key="3">
    <source>
        <dbReference type="EMBL" id="MBB6690416.1"/>
    </source>
</evidence>
<reference evidence="3 4" key="1">
    <citation type="submission" date="2020-08" db="EMBL/GenBank/DDBJ databases">
        <title>Cohnella phylogeny.</title>
        <authorList>
            <person name="Dunlap C."/>
        </authorList>
    </citation>
    <scope>NUCLEOTIDE SEQUENCE [LARGE SCALE GENOMIC DNA]</scope>
    <source>
        <strain evidence="3 4">DSM 25239</strain>
    </source>
</reference>
<name>A0A841TQ26_9BACL</name>
<comment type="caution">
    <text evidence="3">The sequence shown here is derived from an EMBL/GenBank/DDBJ whole genome shotgun (WGS) entry which is preliminary data.</text>
</comment>
<keyword evidence="2" id="KW-0812">Transmembrane</keyword>
<dbReference type="RefSeq" id="WP_185134449.1">
    <property type="nucleotide sequence ID" value="NZ_JACJVR010000010.1"/>
</dbReference>
<feature type="transmembrane region" description="Helical" evidence="2">
    <location>
        <begin position="131"/>
        <end position="149"/>
    </location>
</feature>
<dbReference type="PIRSF" id="PIRSF018571">
    <property type="entry name" value="SpoIIGA"/>
    <property type="match status" value="1"/>
</dbReference>
<keyword evidence="4" id="KW-1185">Reference proteome</keyword>
<feature type="transmembrane region" description="Helical" evidence="2">
    <location>
        <begin position="65"/>
        <end position="85"/>
    </location>
</feature>
<dbReference type="Proteomes" id="UP000553776">
    <property type="component" value="Unassembled WGS sequence"/>
</dbReference>